<sequence length="577" mass="66707">MRQQSVEALVANWVCLRVLQLRYMKSLPDSFGNLCHLRFLDVAYNYQLEVLPKSITKLYNLETLKLNYCLYLKELPRDVSKLVKLRILDLEGCKQLNHMLRGLSKLVFVHKLGMILVKSSSWKQLFEELEELRDLRSLKGYLDIEINFPCNNDVEINEGDIRRGAYLSNKEHVNFINIKFNGIECEEGALRLMEELQPHFNLKRLLLVRYYGVRMPSWARENKLKTFLPNLISLELKESRIKYMTGLGNLPHLESLKLVCLKELEYIIDYSVESTASATAGLSTAEGPLLFPSLKKLHLWVMPKLKWWRRSRIGVEDNDQVLIDNSSNNMQPKLLPQLMELNISKCPNLECNLLCPVLEKLHLREFDKRLQIRSNVSLSLSHCSNMLASSFFNIREVEIDDAEWFLNSQPSVDAFQFLTGLLIEGDKEVENLGMAMSRLTTLSILKIGQCPKLRSVSGALHYLTSLKEFEIRDCPNVSLAEGALSLPSFSHSLNRLSLRDLPKLVDLPNWMQFLEALETILIYNCQGLESLPKWMHKLTSLKELIIWNGSARLHEKCQHPTGEDWPHIQHIPSIKFY</sequence>
<organism evidence="4 5">
    <name type="scientific">Beta vulgaris subsp. vulgaris</name>
    <name type="common">Beet</name>
    <dbReference type="NCBI Taxonomy" id="3555"/>
    <lineage>
        <taxon>Eukaryota</taxon>
        <taxon>Viridiplantae</taxon>
        <taxon>Streptophyta</taxon>
        <taxon>Embryophyta</taxon>
        <taxon>Tracheophyta</taxon>
        <taxon>Spermatophyta</taxon>
        <taxon>Magnoliopsida</taxon>
        <taxon>eudicotyledons</taxon>
        <taxon>Gunneridae</taxon>
        <taxon>Pentapetalae</taxon>
        <taxon>Caryophyllales</taxon>
        <taxon>Chenopodiaceae</taxon>
        <taxon>Betoideae</taxon>
        <taxon>Beta</taxon>
    </lineage>
</organism>
<dbReference type="InterPro" id="IPR032675">
    <property type="entry name" value="LRR_dom_sf"/>
</dbReference>
<dbReference type="Gene3D" id="3.80.10.10">
    <property type="entry name" value="Ribonuclease Inhibitor"/>
    <property type="match status" value="3"/>
</dbReference>
<gene>
    <name evidence="4" type="ORF">BVRB_010540</name>
</gene>
<dbReference type="PANTHER" id="PTHR47186">
    <property type="entry name" value="LEUCINE-RICH REPEAT-CONTAINING PROTEIN 57"/>
    <property type="match status" value="1"/>
</dbReference>
<keyword evidence="1" id="KW-0677">Repeat</keyword>
<feature type="domain" description="Disease resistance protein At4g27190-like leucine-rich repeats" evidence="2">
    <location>
        <begin position="437"/>
        <end position="548"/>
    </location>
</feature>
<protein>
    <submittedName>
        <fullName evidence="4">Uncharacterized protein</fullName>
    </submittedName>
</protein>
<dbReference type="EMBL" id="KQ090500">
    <property type="protein sequence ID" value="KMS95251.1"/>
    <property type="molecule type" value="Genomic_DNA"/>
</dbReference>
<dbReference type="Pfam" id="PF23598">
    <property type="entry name" value="LRR_14"/>
    <property type="match status" value="1"/>
</dbReference>
<evidence type="ECO:0000313" key="4">
    <source>
        <dbReference type="EMBL" id="KMS95251.1"/>
    </source>
</evidence>
<dbReference type="InterPro" id="IPR055414">
    <property type="entry name" value="LRR_R13L4/SHOC2-like"/>
</dbReference>
<dbReference type="AlphaFoldDB" id="A0A0J8B2N1"/>
<dbReference type="Gramene" id="KMS95251">
    <property type="protein sequence ID" value="KMS95251"/>
    <property type="gene ID" value="BVRB_010540"/>
</dbReference>
<feature type="domain" description="Disease resistance R13L4/SHOC-2-like LRR" evidence="3">
    <location>
        <begin position="11"/>
        <end position="300"/>
    </location>
</feature>
<accession>A0A0J8B2N1</accession>
<keyword evidence="5" id="KW-1185">Reference proteome</keyword>
<dbReference type="InterPro" id="IPR057135">
    <property type="entry name" value="At4g27190-like_LRR"/>
</dbReference>
<evidence type="ECO:0000256" key="1">
    <source>
        <dbReference type="ARBA" id="ARBA00022737"/>
    </source>
</evidence>
<evidence type="ECO:0000259" key="2">
    <source>
        <dbReference type="Pfam" id="PF23247"/>
    </source>
</evidence>
<dbReference type="PANTHER" id="PTHR47186:SF13">
    <property type="entry name" value="DISEASE RESISTANCE PROTEIN RGA3"/>
    <property type="match status" value="1"/>
</dbReference>
<dbReference type="Pfam" id="PF23247">
    <property type="entry name" value="LRR_RPS2"/>
    <property type="match status" value="1"/>
</dbReference>
<proteinExistence type="predicted"/>
<evidence type="ECO:0000259" key="3">
    <source>
        <dbReference type="Pfam" id="PF23598"/>
    </source>
</evidence>
<name>A0A0J8B2N1_BETVV</name>
<dbReference type="OMA" id="FFNIREV"/>
<dbReference type="Proteomes" id="UP000035740">
    <property type="component" value="Unassembled WGS sequence"/>
</dbReference>
<reference evidence="4 5" key="1">
    <citation type="journal article" date="2014" name="Nature">
        <title>The genome of the recently domesticated crop plant sugar beet (Beta vulgaris).</title>
        <authorList>
            <person name="Dohm J.C."/>
            <person name="Minoche A.E."/>
            <person name="Holtgrawe D."/>
            <person name="Capella-Gutierrez S."/>
            <person name="Zakrzewski F."/>
            <person name="Tafer H."/>
            <person name="Rupp O."/>
            <person name="Sorensen T.R."/>
            <person name="Stracke R."/>
            <person name="Reinhardt R."/>
            <person name="Goesmann A."/>
            <person name="Kraft T."/>
            <person name="Schulz B."/>
            <person name="Stadler P.F."/>
            <person name="Schmidt T."/>
            <person name="Gabaldon T."/>
            <person name="Lehrach H."/>
            <person name="Weisshaar B."/>
            <person name="Himmelbauer H."/>
        </authorList>
    </citation>
    <scope>NUCLEOTIDE SEQUENCE [LARGE SCALE GENOMIC DNA]</scope>
    <source>
        <tissue evidence="4">Taproot</tissue>
    </source>
</reference>
<dbReference type="SUPFAM" id="SSF52058">
    <property type="entry name" value="L domain-like"/>
    <property type="match status" value="1"/>
</dbReference>
<evidence type="ECO:0000313" key="5">
    <source>
        <dbReference type="Proteomes" id="UP000035740"/>
    </source>
</evidence>
<dbReference type="OrthoDB" id="5279713at2759"/>